<name>A0ACB8D572_DERSI</name>
<organism evidence="1 2">
    <name type="scientific">Dermacentor silvarum</name>
    <name type="common">Tick</name>
    <dbReference type="NCBI Taxonomy" id="543639"/>
    <lineage>
        <taxon>Eukaryota</taxon>
        <taxon>Metazoa</taxon>
        <taxon>Ecdysozoa</taxon>
        <taxon>Arthropoda</taxon>
        <taxon>Chelicerata</taxon>
        <taxon>Arachnida</taxon>
        <taxon>Acari</taxon>
        <taxon>Parasitiformes</taxon>
        <taxon>Ixodida</taxon>
        <taxon>Ixodoidea</taxon>
        <taxon>Ixodidae</taxon>
        <taxon>Rhipicephalinae</taxon>
        <taxon>Dermacentor</taxon>
    </lineage>
</organism>
<accession>A0ACB8D572</accession>
<protein>
    <submittedName>
        <fullName evidence="1">Uncharacterized protein</fullName>
    </submittedName>
</protein>
<dbReference type="Proteomes" id="UP000821865">
    <property type="component" value="Chromosome 3"/>
</dbReference>
<proteinExistence type="predicted"/>
<gene>
    <name evidence="1" type="ORF">HPB49_011597</name>
</gene>
<dbReference type="EMBL" id="CM023472">
    <property type="protein sequence ID" value="KAH7959525.1"/>
    <property type="molecule type" value="Genomic_DNA"/>
</dbReference>
<evidence type="ECO:0000313" key="1">
    <source>
        <dbReference type="EMBL" id="KAH7959525.1"/>
    </source>
</evidence>
<evidence type="ECO:0000313" key="2">
    <source>
        <dbReference type="Proteomes" id="UP000821865"/>
    </source>
</evidence>
<sequence>MKPTAPATGSSVTRDLAPLLCRQESSRAPGGERSIRLFRYAHYCGDFVAEGVICLVAVRLGAETGRRTARSYFASRGANRTESNEKKIVVAQNWTKRLNRRQLHNYARMTKASFDKLLSLLYDRIIHPPNHRNPVCPAERLAVMIRVSGDIIQEGGWRQTIAQVNHQSAGNGSRSAVDTMQIRDTLADYFMPPTGSLPWQLRVVRRC</sequence>
<reference evidence="1" key="1">
    <citation type="submission" date="2020-05" db="EMBL/GenBank/DDBJ databases">
        <title>Large-scale comparative analyses of tick genomes elucidate their genetic diversity and vector capacities.</title>
        <authorList>
            <person name="Jia N."/>
            <person name="Wang J."/>
            <person name="Shi W."/>
            <person name="Du L."/>
            <person name="Sun Y."/>
            <person name="Zhan W."/>
            <person name="Jiang J."/>
            <person name="Wang Q."/>
            <person name="Zhang B."/>
            <person name="Ji P."/>
            <person name="Sakyi L.B."/>
            <person name="Cui X."/>
            <person name="Yuan T."/>
            <person name="Jiang B."/>
            <person name="Yang W."/>
            <person name="Lam T.T.-Y."/>
            <person name="Chang Q."/>
            <person name="Ding S."/>
            <person name="Wang X."/>
            <person name="Zhu J."/>
            <person name="Ruan X."/>
            <person name="Zhao L."/>
            <person name="Wei J."/>
            <person name="Que T."/>
            <person name="Du C."/>
            <person name="Cheng J."/>
            <person name="Dai P."/>
            <person name="Han X."/>
            <person name="Huang E."/>
            <person name="Gao Y."/>
            <person name="Liu J."/>
            <person name="Shao H."/>
            <person name="Ye R."/>
            <person name="Li L."/>
            <person name="Wei W."/>
            <person name="Wang X."/>
            <person name="Wang C."/>
            <person name="Yang T."/>
            <person name="Huo Q."/>
            <person name="Li W."/>
            <person name="Guo W."/>
            <person name="Chen H."/>
            <person name="Zhou L."/>
            <person name="Ni X."/>
            <person name="Tian J."/>
            <person name="Zhou Y."/>
            <person name="Sheng Y."/>
            <person name="Liu T."/>
            <person name="Pan Y."/>
            <person name="Xia L."/>
            <person name="Li J."/>
            <person name="Zhao F."/>
            <person name="Cao W."/>
        </authorList>
    </citation>
    <scope>NUCLEOTIDE SEQUENCE</scope>
    <source>
        <strain evidence="1">Dsil-2018</strain>
    </source>
</reference>
<keyword evidence="2" id="KW-1185">Reference proteome</keyword>
<comment type="caution">
    <text evidence="1">The sequence shown here is derived from an EMBL/GenBank/DDBJ whole genome shotgun (WGS) entry which is preliminary data.</text>
</comment>